<keyword evidence="1 3" id="KW-0547">Nucleotide-binding</keyword>
<evidence type="ECO:0000313" key="7">
    <source>
        <dbReference type="Proteomes" id="UP000010809"/>
    </source>
</evidence>
<dbReference type="InterPro" id="IPR007560">
    <property type="entry name" value="Restrct_endonuc_IV_Mrr"/>
</dbReference>
<dbReference type="HOGENOM" id="CLU_086368_0_0_6"/>
<protein>
    <submittedName>
        <fullName evidence="6">ATP-cone domain-containing protein</fullName>
    </submittedName>
</protein>
<keyword evidence="2 3" id="KW-0067">ATP-binding</keyword>
<dbReference type="GO" id="GO:0009307">
    <property type="term" value="P:DNA restriction-modification system"/>
    <property type="evidence" value="ECO:0007669"/>
    <property type="project" value="InterPro"/>
</dbReference>
<dbReference type="Pfam" id="PF03477">
    <property type="entry name" value="ATP-cone"/>
    <property type="match status" value="1"/>
</dbReference>
<keyword evidence="7" id="KW-1185">Reference proteome</keyword>
<dbReference type="AlphaFoldDB" id="L0DZM4"/>
<evidence type="ECO:0000259" key="5">
    <source>
        <dbReference type="PROSITE" id="PS51161"/>
    </source>
</evidence>
<dbReference type="eggNOG" id="COG1327">
    <property type="taxonomic scope" value="Bacteria"/>
</dbReference>
<dbReference type="STRING" id="1255043.TVNIR_2185"/>
<dbReference type="InterPro" id="IPR005144">
    <property type="entry name" value="ATP-cone_dom"/>
</dbReference>
<dbReference type="GO" id="GO:0003677">
    <property type="term" value="F:DNA binding"/>
    <property type="evidence" value="ECO:0007669"/>
    <property type="project" value="InterPro"/>
</dbReference>
<feature type="compositionally biased region" description="Basic and acidic residues" evidence="4">
    <location>
        <begin position="12"/>
        <end position="23"/>
    </location>
</feature>
<proteinExistence type="predicted"/>
<dbReference type="InterPro" id="IPR011335">
    <property type="entry name" value="Restrct_endonuc-II-like"/>
</dbReference>
<dbReference type="Gene3D" id="3.40.1350.10">
    <property type="match status" value="1"/>
</dbReference>
<reference evidence="6" key="1">
    <citation type="submission" date="2015-12" db="EMBL/GenBank/DDBJ databases">
        <authorList>
            <person name="Tikhonova T.V."/>
            <person name="Pavlov A.R."/>
            <person name="Beletsky A.V."/>
            <person name="Mardanov A.V."/>
            <person name="Sorokin D.Y."/>
            <person name="Ravin N.V."/>
            <person name="Popov V.O."/>
        </authorList>
    </citation>
    <scope>NUCLEOTIDE SEQUENCE</scope>
    <source>
        <strain evidence="6">DSM 14787</strain>
    </source>
</reference>
<evidence type="ECO:0000256" key="2">
    <source>
        <dbReference type="ARBA" id="ARBA00022840"/>
    </source>
</evidence>
<gene>
    <name evidence="6" type="ordered locus">TVNIR_2185</name>
</gene>
<accession>L0DZM4</accession>
<name>L0DZM4_THIND</name>
<dbReference type="GO" id="GO:0004519">
    <property type="term" value="F:endonuclease activity"/>
    <property type="evidence" value="ECO:0007669"/>
    <property type="project" value="InterPro"/>
</dbReference>
<dbReference type="Proteomes" id="UP000010809">
    <property type="component" value="Chromosome"/>
</dbReference>
<evidence type="ECO:0000256" key="3">
    <source>
        <dbReference type="PROSITE-ProRule" id="PRU00492"/>
    </source>
</evidence>
<dbReference type="SUPFAM" id="SSF52980">
    <property type="entry name" value="Restriction endonuclease-like"/>
    <property type="match status" value="1"/>
</dbReference>
<feature type="domain" description="ATP-cone" evidence="5">
    <location>
        <begin position="12"/>
        <end position="129"/>
    </location>
</feature>
<evidence type="ECO:0000313" key="6">
    <source>
        <dbReference type="EMBL" id="AGA33841.1"/>
    </source>
</evidence>
<feature type="region of interest" description="Disordered" evidence="4">
    <location>
        <begin position="1"/>
        <end position="23"/>
    </location>
</feature>
<organism evidence="6 7">
    <name type="scientific">Thioalkalivibrio nitratireducens (strain DSM 14787 / UNIQEM 213 / ALEN2)</name>
    <dbReference type="NCBI Taxonomy" id="1255043"/>
    <lineage>
        <taxon>Bacteria</taxon>
        <taxon>Pseudomonadati</taxon>
        <taxon>Pseudomonadota</taxon>
        <taxon>Gammaproteobacteria</taxon>
        <taxon>Chromatiales</taxon>
        <taxon>Ectothiorhodospiraceae</taxon>
        <taxon>Thioalkalivibrio</taxon>
    </lineage>
</organism>
<dbReference type="CDD" id="cd22308">
    <property type="entry name" value="Af1548-like"/>
    <property type="match status" value="1"/>
</dbReference>
<dbReference type="InterPro" id="IPR011856">
    <property type="entry name" value="tRNA_endonuc-like_dom_sf"/>
</dbReference>
<dbReference type="PATRIC" id="fig|1255043.3.peg.2204"/>
<dbReference type="EMBL" id="CP003989">
    <property type="protein sequence ID" value="AGA33841.1"/>
    <property type="molecule type" value="Genomic_DNA"/>
</dbReference>
<dbReference type="KEGG" id="tni:TVNIR_2185"/>
<dbReference type="Pfam" id="PF04471">
    <property type="entry name" value="Mrr_cat"/>
    <property type="match status" value="1"/>
</dbReference>
<sequence>MMQRGDPAEGGIEVRKSDGQREAYSREKLRRSLRWAGAGKAMAEEVLADVEPRLRDGITTGKLYRMARKALQRRSRGTAITYSLKRALIDLGPSGFPFEQFCGRLFEAMGYQVHYNRFVQGRCVQHEIDIIAERDGARLFAECKFHNRATYRNDVKLPLYLRARSVDLLVGEDGKHDAFWVLSNTTYSEDALAYADCEGLILAGHNTDHYPLTRGLINEHGLHPLTCLNSLKVAQKRNLIDAGAVLCRDLLEKPRLLEPLRLDARQRERVRRECREILERGKVRRESA</sequence>
<evidence type="ECO:0000256" key="4">
    <source>
        <dbReference type="SAM" id="MobiDB-lite"/>
    </source>
</evidence>
<dbReference type="GO" id="GO:0005524">
    <property type="term" value="F:ATP binding"/>
    <property type="evidence" value="ECO:0007669"/>
    <property type="project" value="UniProtKB-UniRule"/>
</dbReference>
<dbReference type="PROSITE" id="PS51161">
    <property type="entry name" value="ATP_CONE"/>
    <property type="match status" value="1"/>
</dbReference>
<evidence type="ECO:0000256" key="1">
    <source>
        <dbReference type="ARBA" id="ARBA00022741"/>
    </source>
</evidence>